<dbReference type="GO" id="GO:0043240">
    <property type="term" value="C:Fanconi anaemia nuclear complex"/>
    <property type="evidence" value="ECO:0007669"/>
    <property type="project" value="InterPro"/>
</dbReference>
<dbReference type="PANTHER" id="PTHR28450:SF1">
    <property type="entry name" value="FANCONI ANEMIA GROUP B PROTEIN"/>
    <property type="match status" value="1"/>
</dbReference>
<dbReference type="AlphaFoldDB" id="A0A2T7PI53"/>
<protein>
    <submittedName>
        <fullName evidence="2">Uncharacterized protein</fullName>
    </submittedName>
</protein>
<dbReference type="InterPro" id="IPR033333">
    <property type="entry name" value="FANCB"/>
</dbReference>
<dbReference type="STRING" id="400727.A0A2T7PI53"/>
<evidence type="ECO:0000256" key="1">
    <source>
        <dbReference type="SAM" id="MobiDB-lite"/>
    </source>
</evidence>
<organism evidence="2 3">
    <name type="scientific">Pomacea canaliculata</name>
    <name type="common">Golden apple snail</name>
    <dbReference type="NCBI Taxonomy" id="400727"/>
    <lineage>
        <taxon>Eukaryota</taxon>
        <taxon>Metazoa</taxon>
        <taxon>Spiralia</taxon>
        <taxon>Lophotrochozoa</taxon>
        <taxon>Mollusca</taxon>
        <taxon>Gastropoda</taxon>
        <taxon>Caenogastropoda</taxon>
        <taxon>Architaenioglossa</taxon>
        <taxon>Ampullarioidea</taxon>
        <taxon>Ampullariidae</taxon>
        <taxon>Pomacea</taxon>
    </lineage>
</organism>
<dbReference type="GO" id="GO:1990414">
    <property type="term" value="P:replication-born double-strand break repair via sister chromatid exchange"/>
    <property type="evidence" value="ECO:0007669"/>
    <property type="project" value="TreeGrafter"/>
</dbReference>
<dbReference type="EMBL" id="PZQS01000004">
    <property type="protein sequence ID" value="PVD33070.1"/>
    <property type="molecule type" value="Genomic_DNA"/>
</dbReference>
<reference evidence="2 3" key="1">
    <citation type="submission" date="2018-04" db="EMBL/GenBank/DDBJ databases">
        <title>The genome of golden apple snail Pomacea canaliculata provides insight into stress tolerance and invasive adaptation.</title>
        <authorList>
            <person name="Liu C."/>
            <person name="Liu B."/>
            <person name="Ren Y."/>
            <person name="Zhang Y."/>
            <person name="Wang H."/>
            <person name="Li S."/>
            <person name="Jiang F."/>
            <person name="Yin L."/>
            <person name="Zhang G."/>
            <person name="Qian W."/>
            <person name="Fan W."/>
        </authorList>
    </citation>
    <scope>NUCLEOTIDE SEQUENCE [LARGE SCALE GENOMIC DNA]</scope>
    <source>
        <strain evidence="2">SZHN2017</strain>
        <tissue evidence="2">Muscle</tissue>
    </source>
</reference>
<comment type="caution">
    <text evidence="2">The sequence shown here is derived from an EMBL/GenBank/DDBJ whole genome shotgun (WGS) entry which is preliminary data.</text>
</comment>
<gene>
    <name evidence="2" type="ORF">C0Q70_08519</name>
</gene>
<feature type="region of interest" description="Disordered" evidence="1">
    <location>
        <begin position="549"/>
        <end position="569"/>
    </location>
</feature>
<evidence type="ECO:0000313" key="3">
    <source>
        <dbReference type="Proteomes" id="UP000245119"/>
    </source>
</evidence>
<dbReference type="OrthoDB" id="6077334at2759"/>
<accession>A0A2T7PI53</accession>
<evidence type="ECO:0000313" key="2">
    <source>
        <dbReference type="EMBL" id="PVD33070.1"/>
    </source>
</evidence>
<dbReference type="PANTHER" id="PTHR28450">
    <property type="entry name" value="FANCONI ANEMIA GROUP B PROTEIN"/>
    <property type="match status" value="1"/>
</dbReference>
<sequence>MMRARVRLDGCGVMDNRRLALHKPTVGRLEISSWAEFSSVPGDLDVNQTWSKVKEVLIGDFLQHGGQQLLLLFDSWSLQQPDTEFLLTDLQGFVLDKRHHSLTVSKKSTSSIQQKCAFSALIEQNKTIVRLTAEEEQRLVTKEIFLQEFWKHLQTLSLCQKKASPELPHPEVPLIPLVGKKHIYGRHPSGLHNLQEDIEVTSVWHRVIDSACIVGVAIVNRSERMLWGLHLTLHTSSSVHQFQTALSSTSKTWHFCDRELSSSVKTCFDSGKSQHLEPRLLIQQVNSLLPGQAATITCTFLMPPLGLSGDMECLLYLHAYSPQSNGTTLYSHSPSEQANPKEECWDAIELQPSVSSNLCQPFWGKTSKLESGLQEERKMVCCGTLTLKAQDEMMKPMNLLQPTQGPAFRNGDFLAMAATQSSWSILVTFHLHDPSIINSCIERAGLEYQEQAGHYIFLQASASFLHLTRIAVTDIAWYPKKQASLLVFAKDSNQMLMLLQHLISHLPDDAVFSSQGSQNQRSHFECLIRTMSAELSLLKKHLQSLLPSHQLSSKAPQEKDNCAAKPGAFSSESETFTQVQKHYWQKQEYLLKESAVQSFFSIAEECQRETDKSMAKLCSKS</sequence>
<dbReference type="Proteomes" id="UP000245119">
    <property type="component" value="Linkage Group LG4"/>
</dbReference>
<proteinExistence type="predicted"/>
<dbReference type="GO" id="GO:0036297">
    <property type="term" value="P:interstrand cross-link repair"/>
    <property type="evidence" value="ECO:0007669"/>
    <property type="project" value="InterPro"/>
</dbReference>
<dbReference type="GO" id="GO:2000042">
    <property type="term" value="P:negative regulation of double-strand break repair via homologous recombination"/>
    <property type="evidence" value="ECO:0007669"/>
    <property type="project" value="TreeGrafter"/>
</dbReference>
<keyword evidence="3" id="KW-1185">Reference proteome</keyword>
<name>A0A2T7PI53_POMCA</name>
<dbReference type="GO" id="GO:1905168">
    <property type="term" value="P:positive regulation of double-strand break repair via homologous recombination"/>
    <property type="evidence" value="ECO:0007669"/>
    <property type="project" value="TreeGrafter"/>
</dbReference>